<keyword evidence="3" id="KW-1185">Reference proteome</keyword>
<comment type="caution">
    <text evidence="2">The sequence shown here is derived from an EMBL/GenBank/DDBJ whole genome shotgun (WGS) entry which is preliminary data.</text>
</comment>
<evidence type="ECO:0000313" key="2">
    <source>
        <dbReference type="EMBL" id="PWJ45014.1"/>
    </source>
</evidence>
<name>A0A315ZJZ8_SEDFL</name>
<feature type="transmembrane region" description="Helical" evidence="1">
    <location>
        <begin position="20"/>
        <end position="39"/>
    </location>
</feature>
<feature type="transmembrane region" description="Helical" evidence="1">
    <location>
        <begin position="51"/>
        <end position="70"/>
    </location>
</feature>
<dbReference type="Proteomes" id="UP000245535">
    <property type="component" value="Unassembled WGS sequence"/>
</dbReference>
<proteinExistence type="predicted"/>
<evidence type="ECO:0000256" key="1">
    <source>
        <dbReference type="SAM" id="Phobius"/>
    </source>
</evidence>
<sequence length="80" mass="9331">MNQHKTSQAKSPSYWKQVLVTIFTVYPLILIADWILTLFLPMRSFPPQFSVFLTVVVVASLMVYPVMPWVKRLLGNWMES</sequence>
<evidence type="ECO:0000313" key="3">
    <source>
        <dbReference type="Proteomes" id="UP000245535"/>
    </source>
</evidence>
<accession>A0A315ZJZ8</accession>
<protein>
    <submittedName>
        <fullName evidence="2">Uncharacterized protein</fullName>
    </submittedName>
</protein>
<dbReference type="OrthoDB" id="982012at2"/>
<keyword evidence="1" id="KW-0812">Transmembrane</keyword>
<dbReference type="RefSeq" id="WP_109616470.1">
    <property type="nucleotide sequence ID" value="NZ_QGDO01000001.1"/>
</dbReference>
<keyword evidence="1" id="KW-1133">Transmembrane helix</keyword>
<organism evidence="2 3">
    <name type="scientific">Sediminitomix flava</name>
    <dbReference type="NCBI Taxonomy" id="379075"/>
    <lineage>
        <taxon>Bacteria</taxon>
        <taxon>Pseudomonadati</taxon>
        <taxon>Bacteroidota</taxon>
        <taxon>Cytophagia</taxon>
        <taxon>Cytophagales</taxon>
        <taxon>Flammeovirgaceae</taxon>
        <taxon>Sediminitomix</taxon>
    </lineage>
</organism>
<dbReference type="AlphaFoldDB" id="A0A315ZJZ8"/>
<dbReference type="EMBL" id="QGDO01000001">
    <property type="protein sequence ID" value="PWJ45014.1"/>
    <property type="molecule type" value="Genomic_DNA"/>
</dbReference>
<keyword evidence="1" id="KW-0472">Membrane</keyword>
<gene>
    <name evidence="2" type="ORF">BC781_1011412</name>
</gene>
<reference evidence="2 3" key="1">
    <citation type="submission" date="2018-03" db="EMBL/GenBank/DDBJ databases">
        <title>Genomic Encyclopedia of Archaeal and Bacterial Type Strains, Phase II (KMG-II): from individual species to whole genera.</title>
        <authorList>
            <person name="Goeker M."/>
        </authorList>
    </citation>
    <scope>NUCLEOTIDE SEQUENCE [LARGE SCALE GENOMIC DNA]</scope>
    <source>
        <strain evidence="2 3">DSM 28229</strain>
    </source>
</reference>